<keyword evidence="2" id="KW-0378">Hydrolase</keyword>
<dbReference type="RefSeq" id="WP_152578980.1">
    <property type="nucleotide sequence ID" value="NZ_JAATJI010000001.1"/>
</dbReference>
<proteinExistence type="predicted"/>
<evidence type="ECO:0000313" key="3">
    <source>
        <dbReference type="Proteomes" id="UP000481327"/>
    </source>
</evidence>
<dbReference type="OrthoDB" id="9788260at2"/>
<organism evidence="2 3">
    <name type="scientific">Sandarakinorhabdus fusca</name>
    <dbReference type="NCBI Taxonomy" id="1439888"/>
    <lineage>
        <taxon>Bacteria</taxon>
        <taxon>Pseudomonadati</taxon>
        <taxon>Pseudomonadota</taxon>
        <taxon>Alphaproteobacteria</taxon>
        <taxon>Sphingomonadales</taxon>
        <taxon>Sphingosinicellaceae</taxon>
        <taxon>Sandarakinorhabdus</taxon>
    </lineage>
</organism>
<dbReference type="EMBL" id="WIOL01000007">
    <property type="protein sequence ID" value="MQT18513.1"/>
    <property type="molecule type" value="Genomic_DNA"/>
</dbReference>
<dbReference type="Pfam" id="PF12146">
    <property type="entry name" value="Hydrolase_4"/>
    <property type="match status" value="1"/>
</dbReference>
<dbReference type="SUPFAM" id="SSF53474">
    <property type="entry name" value="alpha/beta-Hydrolases"/>
    <property type="match status" value="1"/>
</dbReference>
<dbReference type="InterPro" id="IPR022742">
    <property type="entry name" value="Hydrolase_4"/>
</dbReference>
<name>A0A7C9GRF0_9SPHN</name>
<sequence length="329" mass="34523">MTDSATRRRTLPAGGATGLQVMADGARLRTMVWPGRAGGPGSLLVLTGRADFIEKYAETLHDLVDAGWGVASFDWRGQGLSGRVGDTAMKGAAPAGGFGTWLADLDAMVGWFRSVLPPPWSAIGHSMGGHLLLRHLAGENAEFAAAVLTAPMMGVSARPLGAPLARRLARLMTMLGRGGDYVWRGGDYVPGTAGSVRQRLLTSDADRYLDEAWWIAQNPALALGSATWGWLDAAFASLDALLVPPPGLRGTGEGARSVPALQRITTPVLVLVPESDGLVDGDITRTAVARMATGQLEVVAATGHELLREASDIRARVLARATQFLQGAA</sequence>
<protein>
    <submittedName>
        <fullName evidence="2">Alpha/beta fold hydrolase</fullName>
    </submittedName>
</protein>
<dbReference type="Gene3D" id="3.40.50.1820">
    <property type="entry name" value="alpha/beta hydrolase"/>
    <property type="match status" value="1"/>
</dbReference>
<keyword evidence="3" id="KW-1185">Reference proteome</keyword>
<accession>A0A7C9GRF0</accession>
<comment type="caution">
    <text evidence="2">The sequence shown here is derived from an EMBL/GenBank/DDBJ whole genome shotgun (WGS) entry which is preliminary data.</text>
</comment>
<evidence type="ECO:0000313" key="2">
    <source>
        <dbReference type="EMBL" id="MQT18513.1"/>
    </source>
</evidence>
<feature type="domain" description="Serine aminopeptidase S33" evidence="1">
    <location>
        <begin position="42"/>
        <end position="309"/>
    </location>
</feature>
<reference evidence="2 3" key="1">
    <citation type="submission" date="2019-09" db="EMBL/GenBank/DDBJ databases">
        <title>Polymorphobacter sp. isolated from a lake in China.</title>
        <authorList>
            <person name="Liu Z."/>
        </authorList>
    </citation>
    <scope>NUCLEOTIDE SEQUENCE [LARGE SCALE GENOMIC DNA]</scope>
    <source>
        <strain evidence="2 3">D40P</strain>
    </source>
</reference>
<dbReference type="AlphaFoldDB" id="A0A7C9GRF0"/>
<dbReference type="GO" id="GO:0016787">
    <property type="term" value="F:hydrolase activity"/>
    <property type="evidence" value="ECO:0007669"/>
    <property type="project" value="UniProtKB-KW"/>
</dbReference>
<gene>
    <name evidence="2" type="ORF">F3168_14760</name>
</gene>
<dbReference type="InterPro" id="IPR029058">
    <property type="entry name" value="AB_hydrolase_fold"/>
</dbReference>
<dbReference type="PANTHER" id="PTHR11614">
    <property type="entry name" value="PHOSPHOLIPASE-RELATED"/>
    <property type="match status" value="1"/>
</dbReference>
<evidence type="ECO:0000259" key="1">
    <source>
        <dbReference type="Pfam" id="PF12146"/>
    </source>
</evidence>
<dbReference type="Proteomes" id="UP000481327">
    <property type="component" value="Unassembled WGS sequence"/>
</dbReference>
<dbReference type="InterPro" id="IPR051044">
    <property type="entry name" value="MAG_DAG_Lipase"/>
</dbReference>